<dbReference type="SUPFAM" id="SSF82671">
    <property type="entry name" value="SEA domain"/>
    <property type="match status" value="1"/>
</dbReference>
<evidence type="ECO:0000256" key="6">
    <source>
        <dbReference type="SAM" id="MobiDB-lite"/>
    </source>
</evidence>
<dbReference type="InterPro" id="IPR013783">
    <property type="entry name" value="Ig-like_fold"/>
</dbReference>
<dbReference type="PROSITE" id="PS50024">
    <property type="entry name" value="SEA"/>
    <property type="match status" value="1"/>
</dbReference>
<keyword evidence="10" id="KW-1185">Reference proteome</keyword>
<sequence length="772" mass="84903">LPTITALLCQGCQDGSAVENQTITLLCNATGKPIPNIRFMKNEEYYNGSSSVSSPINKLVFQQVAINDRGNYTCIADNGVGNPYRESLTLHVKYKPTNTLLSPTKVDVCENTDITLNCTADAYPSVKNYSLYNGNTYIGSSSSGQFSTTPRSLGWNKFCCVASNEIGSGQCAFSDVHVLDKPENTGIKITPDKKDFCTGESINISCTSDAKPAPVYSLYRNNVFNGSNGNGVFVVKLAENGNYTFTCVSSNTVGVGPNKSKSVTVRGPLIKTCKIGNEMITNKTVVEGSEVFLRLISSEMVRLGFTWKNNTVNILREVGHSLTIKSITRYQGGMYQVAARDRFNCSADMTCNFSLNVQYIDPLEVIGSSNKSYSQSNSLVLFNLSINAYPSNTSLSCNPCVPNILTTITSHDAELTRKQYLVFVVIQNDVDSASIVCKAENSVGVRERTLYFYRQQILFKEAFTGQFRITNQEWQDDLQDVKSVGYNDLKQKCIKILEAAYLGVPYLAAINIKDFIKGSIIVRIEIEVIGKVPDPLLPLRDYIKSQAEKINGLQIDYNSIQKSNDQENKPIPCKEENKTLLAVLGALFGLSIVLIIILIVGFLWSRRKDSKGNSGETSNTSDKIGQMNDISLQETSFNATDNETPNMPEYEPIGRRGLSTSNAGIPEYEAVTTRTQQSQPHSGVRTNNLMPQYESTDQHGQTEAVSNPPPVTYHTIQHHTGNYDSLSPSTRLSPKGVVLSSTGSPTRTGEYQALQHKGVSPQYQSLDDLSKC</sequence>
<feature type="region of interest" description="Disordered" evidence="6">
    <location>
        <begin position="753"/>
        <end position="772"/>
    </location>
</feature>
<dbReference type="InterPro" id="IPR051275">
    <property type="entry name" value="Cell_adhesion_signaling"/>
</dbReference>
<dbReference type="GO" id="GO:0005911">
    <property type="term" value="C:cell-cell junction"/>
    <property type="evidence" value="ECO:0007669"/>
    <property type="project" value="TreeGrafter"/>
</dbReference>
<dbReference type="PROSITE" id="PS50835">
    <property type="entry name" value="IG_LIKE"/>
    <property type="match status" value="1"/>
</dbReference>
<dbReference type="Pfam" id="PF13895">
    <property type="entry name" value="Ig_2"/>
    <property type="match status" value="1"/>
</dbReference>
<dbReference type="SUPFAM" id="SSF48726">
    <property type="entry name" value="Immunoglobulin"/>
    <property type="match status" value="4"/>
</dbReference>
<feature type="region of interest" description="Disordered" evidence="6">
    <location>
        <begin position="608"/>
        <end position="748"/>
    </location>
</feature>
<dbReference type="SMART" id="SM00408">
    <property type="entry name" value="IGc2"/>
    <property type="match status" value="2"/>
</dbReference>
<evidence type="ECO:0000256" key="3">
    <source>
        <dbReference type="ARBA" id="ARBA00023157"/>
    </source>
</evidence>
<dbReference type="InterPro" id="IPR007110">
    <property type="entry name" value="Ig-like_dom"/>
</dbReference>
<feature type="compositionally biased region" description="Polar residues" evidence="6">
    <location>
        <begin position="672"/>
        <end position="705"/>
    </location>
</feature>
<feature type="transmembrane region" description="Helical" evidence="7">
    <location>
        <begin position="580"/>
        <end position="604"/>
    </location>
</feature>
<evidence type="ECO:0000313" key="11">
    <source>
        <dbReference type="RefSeq" id="XP_031552536.1"/>
    </source>
</evidence>
<feature type="compositionally biased region" description="Polar residues" evidence="6">
    <location>
        <begin position="761"/>
        <end position="772"/>
    </location>
</feature>
<feature type="compositionally biased region" description="Polar residues" evidence="6">
    <location>
        <begin position="612"/>
        <end position="645"/>
    </location>
</feature>
<feature type="compositionally biased region" description="Polar residues" evidence="6">
    <location>
        <begin position="739"/>
        <end position="748"/>
    </location>
</feature>
<keyword evidence="7" id="KW-1133">Transmembrane helix</keyword>
<dbReference type="PANTHER" id="PTHR11640:SF31">
    <property type="entry name" value="IRREGULAR CHIASM C-ROUGHEST PROTEIN-RELATED"/>
    <property type="match status" value="1"/>
</dbReference>
<protein>
    <submittedName>
        <fullName evidence="11">Hemicentin-1-like</fullName>
    </submittedName>
</protein>
<dbReference type="OrthoDB" id="10012075at2759"/>
<dbReference type="KEGG" id="aten:116289734"/>
<evidence type="ECO:0000256" key="2">
    <source>
        <dbReference type="ARBA" id="ARBA00023136"/>
    </source>
</evidence>
<reference evidence="11" key="1">
    <citation type="submission" date="2025-08" db="UniProtKB">
        <authorList>
            <consortium name="RefSeq"/>
        </authorList>
    </citation>
    <scope>IDENTIFICATION</scope>
    <source>
        <tissue evidence="11">Tentacle</tissue>
    </source>
</reference>
<dbReference type="InterPro" id="IPR003599">
    <property type="entry name" value="Ig_sub"/>
</dbReference>
<evidence type="ECO:0000259" key="9">
    <source>
        <dbReference type="PROSITE" id="PS50835"/>
    </source>
</evidence>
<dbReference type="Pfam" id="PF13927">
    <property type="entry name" value="Ig_3"/>
    <property type="match status" value="1"/>
</dbReference>
<dbReference type="GO" id="GO:0050839">
    <property type="term" value="F:cell adhesion molecule binding"/>
    <property type="evidence" value="ECO:0007669"/>
    <property type="project" value="TreeGrafter"/>
</dbReference>
<feature type="compositionally biased region" description="Polar residues" evidence="6">
    <location>
        <begin position="714"/>
        <end position="732"/>
    </location>
</feature>
<dbReference type="GO" id="GO:0005886">
    <property type="term" value="C:plasma membrane"/>
    <property type="evidence" value="ECO:0007669"/>
    <property type="project" value="TreeGrafter"/>
</dbReference>
<keyword evidence="5" id="KW-0393">Immunoglobulin domain</keyword>
<evidence type="ECO:0000313" key="10">
    <source>
        <dbReference type="Proteomes" id="UP000515163"/>
    </source>
</evidence>
<comment type="subcellular location">
    <subcellularLocation>
        <location evidence="1">Membrane</location>
        <topology evidence="1">Single-pass type I membrane protein</topology>
    </subcellularLocation>
</comment>
<feature type="non-terminal residue" evidence="11">
    <location>
        <position position="1"/>
    </location>
</feature>
<dbReference type="InterPro" id="IPR003598">
    <property type="entry name" value="Ig_sub2"/>
</dbReference>
<keyword evidence="2 7" id="KW-0472">Membrane</keyword>
<dbReference type="PANTHER" id="PTHR11640">
    <property type="entry name" value="NEPHRIN"/>
    <property type="match status" value="1"/>
</dbReference>
<dbReference type="Proteomes" id="UP000515163">
    <property type="component" value="Unplaced"/>
</dbReference>
<keyword evidence="7" id="KW-0812">Transmembrane</keyword>
<dbReference type="InterPro" id="IPR036179">
    <property type="entry name" value="Ig-like_dom_sf"/>
</dbReference>
<evidence type="ECO:0000256" key="4">
    <source>
        <dbReference type="ARBA" id="ARBA00023180"/>
    </source>
</evidence>
<gene>
    <name evidence="11" type="primary">LOC116289734</name>
</gene>
<organism evidence="10 11">
    <name type="scientific">Actinia tenebrosa</name>
    <name type="common">Australian red waratah sea anemone</name>
    <dbReference type="NCBI Taxonomy" id="6105"/>
    <lineage>
        <taxon>Eukaryota</taxon>
        <taxon>Metazoa</taxon>
        <taxon>Cnidaria</taxon>
        <taxon>Anthozoa</taxon>
        <taxon>Hexacorallia</taxon>
        <taxon>Actiniaria</taxon>
        <taxon>Actiniidae</taxon>
        <taxon>Actinia</taxon>
    </lineage>
</organism>
<dbReference type="Gene3D" id="2.60.40.10">
    <property type="entry name" value="Immunoglobulins"/>
    <property type="match status" value="3"/>
</dbReference>
<proteinExistence type="predicted"/>
<dbReference type="InterPro" id="IPR036364">
    <property type="entry name" value="SEA_dom_sf"/>
</dbReference>
<name>A0A6P8HAB2_ACTTE</name>
<keyword evidence="3" id="KW-1015">Disulfide bond</keyword>
<evidence type="ECO:0000256" key="1">
    <source>
        <dbReference type="ARBA" id="ARBA00004479"/>
    </source>
</evidence>
<evidence type="ECO:0000256" key="7">
    <source>
        <dbReference type="SAM" id="Phobius"/>
    </source>
</evidence>
<dbReference type="GeneID" id="116289734"/>
<keyword evidence="4" id="KW-0325">Glycoprotein</keyword>
<evidence type="ECO:0000256" key="5">
    <source>
        <dbReference type="ARBA" id="ARBA00023319"/>
    </source>
</evidence>
<dbReference type="SMART" id="SM00409">
    <property type="entry name" value="IG"/>
    <property type="match status" value="2"/>
</dbReference>
<dbReference type="InParanoid" id="A0A6P8HAB2"/>
<dbReference type="GO" id="GO:0098609">
    <property type="term" value="P:cell-cell adhesion"/>
    <property type="evidence" value="ECO:0007669"/>
    <property type="project" value="TreeGrafter"/>
</dbReference>
<dbReference type="RefSeq" id="XP_031552536.1">
    <property type="nucleotide sequence ID" value="XM_031696676.1"/>
</dbReference>
<evidence type="ECO:0000259" key="8">
    <source>
        <dbReference type="PROSITE" id="PS50024"/>
    </source>
</evidence>
<accession>A0A6P8HAB2</accession>
<dbReference type="InterPro" id="IPR000082">
    <property type="entry name" value="SEA_dom"/>
</dbReference>
<feature type="domain" description="Ig-like" evidence="9">
    <location>
        <begin position="2"/>
        <end position="89"/>
    </location>
</feature>
<feature type="domain" description="SEA" evidence="8">
    <location>
        <begin position="459"/>
        <end position="567"/>
    </location>
</feature>
<dbReference type="AlphaFoldDB" id="A0A6P8HAB2"/>